<gene>
    <name evidence="4" type="ORF">SEMRO_507_G156460.1</name>
</gene>
<keyword evidence="5" id="KW-1185">Reference proteome</keyword>
<feature type="signal peptide" evidence="3">
    <location>
        <begin position="1"/>
        <end position="19"/>
    </location>
</feature>
<evidence type="ECO:0000256" key="2">
    <source>
        <dbReference type="ARBA" id="ARBA00023004"/>
    </source>
</evidence>
<dbReference type="InterPro" id="IPR015915">
    <property type="entry name" value="Kelch-typ_b-propeller"/>
</dbReference>
<evidence type="ECO:0000313" key="4">
    <source>
        <dbReference type="EMBL" id="CAB9511859.1"/>
    </source>
</evidence>
<name>A0A9N8E339_9STRA</name>
<dbReference type="Pfam" id="PF24681">
    <property type="entry name" value="Kelch_KLHDC2_KLHL20_DRC7"/>
    <property type="match status" value="1"/>
</dbReference>
<evidence type="ECO:0000256" key="1">
    <source>
        <dbReference type="ARBA" id="ARBA00022737"/>
    </source>
</evidence>
<dbReference type="PANTHER" id="PTHR47435">
    <property type="entry name" value="KELCH REPEAT PROTEIN (AFU_ORTHOLOGUE AFUA_5G12780)"/>
    <property type="match status" value="1"/>
</dbReference>
<accession>A0A9N8E339</accession>
<reference evidence="4" key="1">
    <citation type="submission" date="2020-06" db="EMBL/GenBank/DDBJ databases">
        <authorList>
            <consortium name="Plant Systems Biology data submission"/>
        </authorList>
    </citation>
    <scope>NUCLEOTIDE SEQUENCE</scope>
    <source>
        <strain evidence="4">D6</strain>
    </source>
</reference>
<dbReference type="PANTHER" id="PTHR47435:SF4">
    <property type="entry name" value="KELCH REPEAT PROTEIN (AFU_ORTHOLOGUE AFUA_5G12780)"/>
    <property type="match status" value="1"/>
</dbReference>
<dbReference type="EMBL" id="CAICTM010000506">
    <property type="protein sequence ID" value="CAB9511859.1"/>
    <property type="molecule type" value="Genomic_DNA"/>
</dbReference>
<evidence type="ECO:0000313" key="5">
    <source>
        <dbReference type="Proteomes" id="UP001153069"/>
    </source>
</evidence>
<organism evidence="4 5">
    <name type="scientific">Seminavis robusta</name>
    <dbReference type="NCBI Taxonomy" id="568900"/>
    <lineage>
        <taxon>Eukaryota</taxon>
        <taxon>Sar</taxon>
        <taxon>Stramenopiles</taxon>
        <taxon>Ochrophyta</taxon>
        <taxon>Bacillariophyta</taxon>
        <taxon>Bacillariophyceae</taxon>
        <taxon>Bacillariophycidae</taxon>
        <taxon>Naviculales</taxon>
        <taxon>Naviculaceae</taxon>
        <taxon>Seminavis</taxon>
    </lineage>
</organism>
<evidence type="ECO:0000256" key="3">
    <source>
        <dbReference type="SAM" id="SignalP"/>
    </source>
</evidence>
<dbReference type="GO" id="GO:0019760">
    <property type="term" value="P:glucosinolate metabolic process"/>
    <property type="evidence" value="ECO:0007669"/>
    <property type="project" value="UniProtKB-ARBA"/>
</dbReference>
<keyword evidence="1" id="KW-0677">Repeat</keyword>
<dbReference type="Gene3D" id="2.120.10.80">
    <property type="entry name" value="Kelch-type beta propeller"/>
    <property type="match status" value="1"/>
</dbReference>
<keyword evidence="3" id="KW-0732">Signal</keyword>
<dbReference type="OrthoDB" id="45365at2759"/>
<proteinExistence type="predicted"/>
<dbReference type="SUPFAM" id="SSF117281">
    <property type="entry name" value="Kelch motif"/>
    <property type="match status" value="1"/>
</dbReference>
<dbReference type="Proteomes" id="UP001153069">
    <property type="component" value="Unassembled WGS sequence"/>
</dbReference>
<protein>
    <submittedName>
        <fullName evidence="4">Kelch repeat type 1-containing protein</fullName>
    </submittedName>
</protein>
<comment type="caution">
    <text evidence="4">The sequence shown here is derived from an EMBL/GenBank/DDBJ whole genome shotgun (WGS) entry which is preliminary data.</text>
</comment>
<dbReference type="AlphaFoldDB" id="A0A9N8E339"/>
<keyword evidence="2" id="KW-0408">Iron</keyword>
<feature type="chain" id="PRO_5040282332" evidence="3">
    <location>
        <begin position="20"/>
        <end position="430"/>
    </location>
</feature>
<sequence length="430" mass="48192">MILKSSILTALVLPFLAVAMEWQPRSSYNAFGDENLGRHHPIVFSNETHGFLLGGTTLNESAANDFYLYEEATDTWTRLPTPPWTPRSFGYGVVLNQWKHPKAYLGFGAAANGQRLNDLWEFDMTTYEWKQLSSLPGMGRRHPSMVPVLLSTGEWQLHVGLGDGFLGNDPDQFTNLNDYWAYDVAKDEWDRLPDFPASRRHHPFFFGIGSVSYTGLGHSDGQDPYIERDFYSFHADDNSQWVQEVDFASYVDDTLMTTEARVAGTEFSVVLPLEGQPDNSLQGAIGFVLSGDGDDHGSMETGEFHAFYPASTTETKHWQQLPPHPGHSRWAPGSFVMRGTARVYFTSGYDRETKTLQSDVWTIDLSTLWQPAEPDTDTPTLWPTETQWPTVSTSDVFIAETMSSSATSTVTTSSIRVLTTILALIVTMMH</sequence>